<evidence type="ECO:0000313" key="4">
    <source>
        <dbReference type="Proteomes" id="UP000003494"/>
    </source>
</evidence>
<gene>
    <name evidence="3" type="ORF">GCWU000342_02247</name>
</gene>
<dbReference type="SMART" id="SM00382">
    <property type="entry name" value="AAA"/>
    <property type="match status" value="1"/>
</dbReference>
<feature type="region of interest" description="Disordered" evidence="1">
    <location>
        <begin position="58"/>
        <end position="80"/>
    </location>
</feature>
<dbReference type="STRING" id="626523.GCWU000342_02247"/>
<dbReference type="SUPFAM" id="SSF52540">
    <property type="entry name" value="P-loop containing nucleoside triphosphate hydrolases"/>
    <property type="match status" value="1"/>
</dbReference>
<comment type="caution">
    <text evidence="3">The sequence shown here is derived from an EMBL/GenBank/DDBJ whole genome shotgun (WGS) entry which is preliminary data.</text>
</comment>
<dbReference type="AlphaFoldDB" id="C4GDS3"/>
<dbReference type="GO" id="GO:0006260">
    <property type="term" value="P:DNA replication"/>
    <property type="evidence" value="ECO:0007669"/>
    <property type="project" value="TreeGrafter"/>
</dbReference>
<sequence>MPLTNTQYDQLMREYQQKQFRNQRIIDARQAELYKKLPLLRDLDEQIRSVSMQAARARIKKNGETDGETDSENSPSKSALHEQIKDLCRQKIQTMEEAGYPSDYLVPPYDCPDCQDTGYINGRRCHCFKQAAIDLIYTQSNLTDRFQSENFDLFRLDYYSREQIDPRSGKSSYEIAKEALAFCHSYVDNFDRDGGNLMLIGMPGIGKTFLSNCIANALMQKGHSVIYFTAFQLLKAFEASTFRHDEEAGRESDNIFSCDLLIIDDLGTEMNNSFTNSKFFEVVNERLLRKKSTVISSNLDMGQLRDTYSDRVYSRLASNYSFIRLYGQDIRVLKKIEQS</sequence>
<dbReference type="eggNOG" id="COG1484">
    <property type="taxonomic scope" value="Bacteria"/>
</dbReference>
<reference evidence="3" key="1">
    <citation type="submission" date="2009-04" db="EMBL/GenBank/DDBJ databases">
        <authorList>
            <person name="Weinstock G."/>
            <person name="Sodergren E."/>
            <person name="Clifton S."/>
            <person name="Fulton L."/>
            <person name="Fulton B."/>
            <person name="Courtney L."/>
            <person name="Fronick C."/>
            <person name="Harrison M."/>
            <person name="Strong C."/>
            <person name="Farmer C."/>
            <person name="Delahaunty K."/>
            <person name="Markovic C."/>
            <person name="Hall O."/>
            <person name="Minx P."/>
            <person name="Tomlinson C."/>
            <person name="Mitreva M."/>
            <person name="Nelson J."/>
            <person name="Hou S."/>
            <person name="Wollam A."/>
            <person name="Pepin K.H."/>
            <person name="Johnson M."/>
            <person name="Bhonagiri V."/>
            <person name="Nash W.E."/>
            <person name="Warren W."/>
            <person name="Chinwalla A."/>
            <person name="Mardis E.R."/>
            <person name="Wilson R.K."/>
        </authorList>
    </citation>
    <scope>NUCLEOTIDE SEQUENCE [LARGE SCALE GENOMIC DNA]</scope>
    <source>
        <strain evidence="3">DSM 14600</strain>
    </source>
</reference>
<feature type="domain" description="AAA+ ATPase" evidence="2">
    <location>
        <begin position="193"/>
        <end position="318"/>
    </location>
</feature>
<evidence type="ECO:0000256" key="1">
    <source>
        <dbReference type="SAM" id="MobiDB-lite"/>
    </source>
</evidence>
<protein>
    <submittedName>
        <fullName evidence="3">DNA replication protein DnaC</fullName>
    </submittedName>
</protein>
<dbReference type="NCBIfam" id="NF005304">
    <property type="entry name" value="PRK06835.1"/>
    <property type="match status" value="1"/>
</dbReference>
<dbReference type="InterPro" id="IPR002611">
    <property type="entry name" value="IstB_ATP-bd"/>
</dbReference>
<evidence type="ECO:0000313" key="3">
    <source>
        <dbReference type="EMBL" id="EEP27552.1"/>
    </source>
</evidence>
<proteinExistence type="predicted"/>
<dbReference type="HOGENOM" id="CLU_062999_0_0_9"/>
<dbReference type="Pfam" id="PF01695">
    <property type="entry name" value="IstB_IS21"/>
    <property type="match status" value="1"/>
</dbReference>
<keyword evidence="4" id="KW-1185">Reference proteome</keyword>
<dbReference type="GO" id="GO:0005524">
    <property type="term" value="F:ATP binding"/>
    <property type="evidence" value="ECO:0007669"/>
    <property type="project" value="InterPro"/>
</dbReference>
<dbReference type="CDD" id="cd00009">
    <property type="entry name" value="AAA"/>
    <property type="match status" value="1"/>
</dbReference>
<accession>C4GDS3</accession>
<dbReference type="PANTHER" id="PTHR30050">
    <property type="entry name" value="CHROMOSOMAL REPLICATION INITIATOR PROTEIN DNAA"/>
    <property type="match status" value="1"/>
</dbReference>
<name>C4GDS3_9FIRM</name>
<dbReference type="RefSeq" id="WP_006907223.1">
    <property type="nucleotide sequence ID" value="NZ_GG665867.1"/>
</dbReference>
<evidence type="ECO:0000259" key="2">
    <source>
        <dbReference type="SMART" id="SM00382"/>
    </source>
</evidence>
<dbReference type="PANTHER" id="PTHR30050:SF4">
    <property type="entry name" value="ATP-BINDING PROTEIN RV3427C IN INSERTION SEQUENCE-RELATED"/>
    <property type="match status" value="1"/>
</dbReference>
<organism evidence="3 4">
    <name type="scientific">Shuttleworthella satelles DSM 14600</name>
    <dbReference type="NCBI Taxonomy" id="626523"/>
    <lineage>
        <taxon>Bacteria</taxon>
        <taxon>Bacillati</taxon>
        <taxon>Bacillota</taxon>
        <taxon>Clostridia</taxon>
        <taxon>Lachnospirales</taxon>
        <taxon>Lachnospiraceae</taxon>
        <taxon>Shuttleworthella</taxon>
    </lineage>
</organism>
<dbReference type="EMBL" id="ACIP02000007">
    <property type="protein sequence ID" value="EEP27552.1"/>
    <property type="molecule type" value="Genomic_DNA"/>
</dbReference>
<dbReference type="Gene3D" id="3.40.50.300">
    <property type="entry name" value="P-loop containing nucleotide triphosphate hydrolases"/>
    <property type="match status" value="1"/>
</dbReference>
<dbReference type="Proteomes" id="UP000003494">
    <property type="component" value="Unassembled WGS sequence"/>
</dbReference>
<dbReference type="InterPro" id="IPR003593">
    <property type="entry name" value="AAA+_ATPase"/>
</dbReference>
<dbReference type="InterPro" id="IPR027417">
    <property type="entry name" value="P-loop_NTPase"/>
</dbReference>